<evidence type="ECO:0000313" key="1">
    <source>
        <dbReference type="EMBL" id="SFZ81332.1"/>
    </source>
</evidence>
<dbReference type="InterPro" id="IPR038026">
    <property type="entry name" value="MtlR-like_sf"/>
</dbReference>
<dbReference type="RefSeq" id="WP_072338767.1">
    <property type="nucleotide sequence ID" value="NZ_FPKU01000001.1"/>
</dbReference>
<proteinExistence type="predicted"/>
<sequence>MKTSNAAIGVTHPHLADFGKFLDEINAESPRGAALVAGAMLDSLMHKIVSAYLIEGEATEKLLTGFNAPLATSDARAAIAQTMGLISDKEWKEARRIAKVRNIFAHGVHVTFTDQKVSDLCRQLGMQAKPNGNMEWSARAAFTSAAMALILNLNNRPAYVAKRRASYGEWPL</sequence>
<accession>A0A1K2HT61</accession>
<reference evidence="1 2" key="1">
    <citation type="submission" date="2016-11" db="EMBL/GenBank/DDBJ databases">
        <authorList>
            <person name="Jaros S."/>
            <person name="Januszkiewicz K."/>
            <person name="Wedrychowicz H."/>
        </authorList>
    </citation>
    <scope>NUCLEOTIDE SEQUENCE [LARGE SCALE GENOMIC DNA]</scope>
    <source>
        <strain evidence="1 2">ATCC 23634</strain>
    </source>
</reference>
<evidence type="ECO:0000313" key="2">
    <source>
        <dbReference type="Proteomes" id="UP000183447"/>
    </source>
</evidence>
<dbReference type="PANTHER" id="PTHR37941">
    <property type="entry name" value="FUMARASE E-RELATED"/>
    <property type="match status" value="1"/>
</dbReference>
<dbReference type="GO" id="GO:0045892">
    <property type="term" value="P:negative regulation of DNA-templated transcription"/>
    <property type="evidence" value="ECO:0007669"/>
    <property type="project" value="TreeGrafter"/>
</dbReference>
<dbReference type="Proteomes" id="UP000183447">
    <property type="component" value="Unassembled WGS sequence"/>
</dbReference>
<dbReference type="InterPro" id="IPR007761">
    <property type="entry name" value="MtlR-like"/>
</dbReference>
<gene>
    <name evidence="1" type="ORF">SAMN02983003_0441</name>
</gene>
<dbReference type="STRING" id="665118.SAMN02983003_0441"/>
<dbReference type="SUPFAM" id="SSF158668">
    <property type="entry name" value="MtlR-like"/>
    <property type="match status" value="1"/>
</dbReference>
<dbReference type="AlphaFoldDB" id="A0A1K2HT61"/>
<dbReference type="EMBL" id="FPKU01000001">
    <property type="protein sequence ID" value="SFZ81332.1"/>
    <property type="molecule type" value="Genomic_DNA"/>
</dbReference>
<protein>
    <recommendedName>
        <fullName evidence="3">Mannitol repressor</fullName>
    </recommendedName>
</protein>
<organism evidence="1 2">
    <name type="scientific">Devosia enhydra</name>
    <dbReference type="NCBI Taxonomy" id="665118"/>
    <lineage>
        <taxon>Bacteria</taxon>
        <taxon>Pseudomonadati</taxon>
        <taxon>Pseudomonadota</taxon>
        <taxon>Alphaproteobacteria</taxon>
        <taxon>Hyphomicrobiales</taxon>
        <taxon>Devosiaceae</taxon>
        <taxon>Devosia</taxon>
    </lineage>
</organism>
<evidence type="ECO:0008006" key="3">
    <source>
        <dbReference type="Google" id="ProtNLM"/>
    </source>
</evidence>
<dbReference type="Gene3D" id="1.20.120.330">
    <property type="entry name" value="Nucleotidyltransferases domain 2"/>
    <property type="match status" value="1"/>
</dbReference>
<dbReference type="OrthoDB" id="291822at2"/>
<dbReference type="PANTHER" id="PTHR37941:SF1">
    <property type="entry name" value="FUMARASE E-RELATED"/>
    <property type="match status" value="1"/>
</dbReference>
<name>A0A1K2HT61_9HYPH</name>
<keyword evidence="2" id="KW-1185">Reference proteome</keyword>